<protein>
    <submittedName>
        <fullName evidence="2">Uncharacterized protein</fullName>
    </submittedName>
</protein>
<organism evidence="2 3">
    <name type="scientific">Mya arenaria</name>
    <name type="common">Soft-shell clam</name>
    <dbReference type="NCBI Taxonomy" id="6604"/>
    <lineage>
        <taxon>Eukaryota</taxon>
        <taxon>Metazoa</taxon>
        <taxon>Spiralia</taxon>
        <taxon>Lophotrochozoa</taxon>
        <taxon>Mollusca</taxon>
        <taxon>Bivalvia</taxon>
        <taxon>Autobranchia</taxon>
        <taxon>Heteroconchia</taxon>
        <taxon>Euheterodonta</taxon>
        <taxon>Imparidentia</taxon>
        <taxon>Neoheterodontei</taxon>
        <taxon>Myida</taxon>
        <taxon>Myoidea</taxon>
        <taxon>Myidae</taxon>
        <taxon>Mya</taxon>
    </lineage>
</organism>
<reference evidence="2" key="1">
    <citation type="submission" date="2022-11" db="EMBL/GenBank/DDBJ databases">
        <title>Centuries of genome instability and evolution in soft-shell clam transmissible cancer (bioRxiv).</title>
        <authorList>
            <person name="Hart S.F.M."/>
            <person name="Yonemitsu M.A."/>
            <person name="Giersch R.M."/>
            <person name="Beal B.F."/>
            <person name="Arriagada G."/>
            <person name="Davis B.W."/>
            <person name="Ostrander E.A."/>
            <person name="Goff S.P."/>
            <person name="Metzger M.J."/>
        </authorList>
    </citation>
    <scope>NUCLEOTIDE SEQUENCE</scope>
    <source>
        <strain evidence="2">MELC-2E11</strain>
        <tissue evidence="2">Siphon/mantle</tissue>
    </source>
</reference>
<proteinExistence type="inferred from homology"/>
<dbReference type="InterPro" id="IPR004142">
    <property type="entry name" value="NDRG"/>
</dbReference>
<evidence type="ECO:0000256" key="1">
    <source>
        <dbReference type="ARBA" id="ARBA00005598"/>
    </source>
</evidence>
<evidence type="ECO:0000313" key="3">
    <source>
        <dbReference type="Proteomes" id="UP001164746"/>
    </source>
</evidence>
<dbReference type="Proteomes" id="UP001164746">
    <property type="component" value="Chromosome 12"/>
</dbReference>
<feature type="non-terminal residue" evidence="2">
    <location>
        <position position="1"/>
    </location>
</feature>
<dbReference type="InterPro" id="IPR029058">
    <property type="entry name" value="AB_hydrolase_fold"/>
</dbReference>
<dbReference type="EMBL" id="CP111023">
    <property type="protein sequence ID" value="WAR22529.1"/>
    <property type="molecule type" value="Genomic_DNA"/>
</dbReference>
<gene>
    <name evidence="2" type="ORF">MAR_016503</name>
</gene>
<sequence length="59" mass="6695">IFPTSLRSPKSERDTDKSWEPFLQHESMVNITSRCAFIHVDIPGQEDSAPKLPAERGKI</sequence>
<comment type="similarity">
    <text evidence="1">Belongs to the NDRG family.</text>
</comment>
<keyword evidence="3" id="KW-1185">Reference proteome</keyword>
<dbReference type="Gene3D" id="3.40.50.1820">
    <property type="entry name" value="alpha/beta hydrolase"/>
    <property type="match status" value="1"/>
</dbReference>
<evidence type="ECO:0000313" key="2">
    <source>
        <dbReference type="EMBL" id="WAR22529.1"/>
    </source>
</evidence>
<name>A0ABY7FMG9_MYAAR</name>
<accession>A0ABY7FMG9</accession>
<dbReference type="Pfam" id="PF03096">
    <property type="entry name" value="Ndr"/>
    <property type="match status" value="1"/>
</dbReference>